<proteinExistence type="predicted"/>
<dbReference type="InterPro" id="IPR052155">
    <property type="entry name" value="Biofilm_reg_signaling"/>
</dbReference>
<feature type="domain" description="GGDEF" evidence="3">
    <location>
        <begin position="389"/>
        <end position="522"/>
    </location>
</feature>
<dbReference type="SUPFAM" id="SSF141868">
    <property type="entry name" value="EAL domain-like"/>
    <property type="match status" value="1"/>
</dbReference>
<dbReference type="InterPro" id="IPR000160">
    <property type="entry name" value="GGDEF_dom"/>
</dbReference>
<keyword evidence="1" id="KW-1133">Transmembrane helix</keyword>
<dbReference type="InterPro" id="IPR029787">
    <property type="entry name" value="Nucleotide_cyclase"/>
</dbReference>
<dbReference type="AlphaFoldDB" id="A0A4U1MP73"/>
<dbReference type="SUPFAM" id="SSF55073">
    <property type="entry name" value="Nucleotide cyclase"/>
    <property type="match status" value="1"/>
</dbReference>
<dbReference type="CDD" id="cd01949">
    <property type="entry name" value="GGDEF"/>
    <property type="match status" value="1"/>
</dbReference>
<keyword evidence="1" id="KW-0812">Transmembrane</keyword>
<feature type="transmembrane region" description="Helical" evidence="1">
    <location>
        <begin position="226"/>
        <end position="246"/>
    </location>
</feature>
<dbReference type="PROSITE" id="PS50883">
    <property type="entry name" value="EAL"/>
    <property type="match status" value="1"/>
</dbReference>
<comment type="caution">
    <text evidence="4">The sequence shown here is derived from an EMBL/GenBank/DDBJ whole genome shotgun (WGS) entry which is preliminary data.</text>
</comment>
<feature type="transmembrane region" description="Helical" evidence="1">
    <location>
        <begin position="121"/>
        <end position="143"/>
    </location>
</feature>
<feature type="domain" description="EAL" evidence="2">
    <location>
        <begin position="531"/>
        <end position="785"/>
    </location>
</feature>
<protein>
    <submittedName>
        <fullName evidence="4">EAL domain-containing protein</fullName>
    </submittedName>
</protein>
<dbReference type="InterPro" id="IPR043128">
    <property type="entry name" value="Rev_trsase/Diguanyl_cyclase"/>
</dbReference>
<dbReference type="Gene3D" id="3.30.70.270">
    <property type="match status" value="1"/>
</dbReference>
<dbReference type="SMART" id="SM00267">
    <property type="entry name" value="GGDEF"/>
    <property type="match status" value="1"/>
</dbReference>
<feature type="transmembrane region" description="Helical" evidence="1">
    <location>
        <begin position="190"/>
        <end position="211"/>
    </location>
</feature>
<dbReference type="PANTHER" id="PTHR44757:SF2">
    <property type="entry name" value="BIOFILM ARCHITECTURE MAINTENANCE PROTEIN MBAA"/>
    <property type="match status" value="1"/>
</dbReference>
<dbReference type="PROSITE" id="PS50887">
    <property type="entry name" value="GGDEF"/>
    <property type="match status" value="1"/>
</dbReference>
<feature type="transmembrane region" description="Helical" evidence="1">
    <location>
        <begin position="155"/>
        <end position="178"/>
    </location>
</feature>
<feature type="transmembrane region" description="Helical" evidence="1">
    <location>
        <begin position="91"/>
        <end position="109"/>
    </location>
</feature>
<feature type="transmembrane region" description="Helical" evidence="1">
    <location>
        <begin position="266"/>
        <end position="285"/>
    </location>
</feature>
<dbReference type="CDD" id="cd01948">
    <property type="entry name" value="EAL"/>
    <property type="match status" value="1"/>
</dbReference>
<dbReference type="NCBIfam" id="TIGR00254">
    <property type="entry name" value="GGDEF"/>
    <property type="match status" value="1"/>
</dbReference>
<dbReference type="Gene3D" id="3.20.20.450">
    <property type="entry name" value="EAL domain"/>
    <property type="match status" value="1"/>
</dbReference>
<feature type="transmembrane region" description="Helical" evidence="1">
    <location>
        <begin position="57"/>
        <end position="79"/>
    </location>
</feature>
<dbReference type="Pfam" id="PF00563">
    <property type="entry name" value="EAL"/>
    <property type="match status" value="1"/>
</dbReference>
<dbReference type="InterPro" id="IPR001633">
    <property type="entry name" value="EAL_dom"/>
</dbReference>
<dbReference type="SMART" id="SM00052">
    <property type="entry name" value="EAL"/>
    <property type="match status" value="1"/>
</dbReference>
<dbReference type="FunFam" id="3.30.70.270:FF:000001">
    <property type="entry name" value="Diguanylate cyclase domain protein"/>
    <property type="match status" value="1"/>
</dbReference>
<dbReference type="Proteomes" id="UP000310541">
    <property type="component" value="Unassembled WGS sequence"/>
</dbReference>
<feature type="transmembrane region" description="Helical" evidence="1">
    <location>
        <begin position="27"/>
        <end position="48"/>
    </location>
</feature>
<dbReference type="InterPro" id="IPR035919">
    <property type="entry name" value="EAL_sf"/>
</dbReference>
<keyword evidence="1" id="KW-0472">Membrane</keyword>
<evidence type="ECO:0000259" key="2">
    <source>
        <dbReference type="PROSITE" id="PS50883"/>
    </source>
</evidence>
<dbReference type="PANTHER" id="PTHR44757">
    <property type="entry name" value="DIGUANYLATE CYCLASE DGCP"/>
    <property type="match status" value="1"/>
</dbReference>
<evidence type="ECO:0000313" key="4">
    <source>
        <dbReference type="EMBL" id="TKD72664.1"/>
    </source>
</evidence>
<evidence type="ECO:0000313" key="5">
    <source>
        <dbReference type="Proteomes" id="UP000310541"/>
    </source>
</evidence>
<evidence type="ECO:0000256" key="1">
    <source>
        <dbReference type="SAM" id="Phobius"/>
    </source>
</evidence>
<dbReference type="OrthoDB" id="9759607at2"/>
<dbReference type="Pfam" id="PF00990">
    <property type="entry name" value="GGDEF"/>
    <property type="match status" value="1"/>
</dbReference>
<reference evidence="4 5" key="1">
    <citation type="submission" date="2019-04" db="EMBL/GenBank/DDBJ databases">
        <title>Genome sequence of Bacillus hwajinpoensis strain Y2.</title>
        <authorList>
            <person name="Fair J.L."/>
            <person name="Maclea K.S."/>
        </authorList>
    </citation>
    <scope>NUCLEOTIDE SEQUENCE [LARGE SCALE GENOMIC DNA]</scope>
    <source>
        <strain evidence="4 5">Y2</strain>
    </source>
</reference>
<accession>A0A4U1MP73</accession>
<name>A0A4U1MP73_9BACL</name>
<evidence type="ECO:0000259" key="3">
    <source>
        <dbReference type="PROSITE" id="PS50887"/>
    </source>
</evidence>
<sequence>MYYTLLHTIGYFFCIYYWNNNFQLKTLGGNTLTLLASIIAGTSILLVYRRIESNEKYFWLLISLGCFSYTVAEIIWIYYENILQVEVPFPGWSDLFFMLQISFYLAAFLQKIWYKRKGLQVIKFIFDTCILMTVAIAFSWHFIIQNIISEEEVTILYLVVSVGYPVGDLILLLGAISFYLGSQYFFPKKVLFFIFSSLFVQILADTAYLYLTAYNSYYSGSLFDPLWSIALLLMGIAATFTTGAEVKENKLIVKVDEHSNSITSFVSFRLLLPYVSVIFLFIVMISQNHNMNGLLAGSALAILLVILRQIFTLLENQKLLSQYHLLNENLEIKIGERTEELSSKNQQLTEAVQKMRHLAYHDALSGLPNRRLFIDNVTIALDEAKRNNYQLAILFIDLDRFKNINDTFGHEFGDLLLKHMAKQMSENVREIDTISRQGGDEFAILFNEISSEEEVISFIHKIQSVVSKPVVIKEQELHVSMSIGVAMAPIHGDNAEELMKQADMAMYHAKQKGRNNYQFFTSDLNQMVSRKMRLENGLRKAITNGEFILHYQPQVDLKTQEVLGMEALIRWITDEGELISPGEFIPLAEENRLIIPIGEWVLYSACKQAKTWHDLGYTHLKLSVNLSPLQFLDENLVKKISSVLQETGINPHCLEIEITEGFAVYDVEKAIKKMHAIRDLNVRIAIDDFGTGYSSLMYLKKFPINTLKIAKEFIDSVSSNRMDKELVGSMISMAHSLGLTVIAEGVETRDQLLSLQELHCDEVQGYIYSKPLPEEQFHTMLTNRISSTNAMSNTYQFFNKI</sequence>
<gene>
    <name evidence="4" type="ORF">FBF83_06090</name>
</gene>
<dbReference type="EMBL" id="SWFM01000001">
    <property type="protein sequence ID" value="TKD72664.1"/>
    <property type="molecule type" value="Genomic_DNA"/>
</dbReference>
<organism evidence="4 5">
    <name type="scientific">Guptibacillus hwajinpoensis</name>
    <dbReference type="NCBI Taxonomy" id="208199"/>
    <lineage>
        <taxon>Bacteria</taxon>
        <taxon>Bacillati</taxon>
        <taxon>Bacillota</taxon>
        <taxon>Bacilli</taxon>
        <taxon>Bacillales</taxon>
        <taxon>Guptibacillaceae</taxon>
        <taxon>Guptibacillus</taxon>
    </lineage>
</organism>